<dbReference type="PRINTS" id="PR00340">
    <property type="entry name" value="PIIGLNB"/>
</dbReference>
<dbReference type="GO" id="GO:0006808">
    <property type="term" value="P:regulation of nitrogen utilization"/>
    <property type="evidence" value="ECO:0007669"/>
    <property type="project" value="InterPro"/>
</dbReference>
<evidence type="ECO:0000313" key="3">
    <source>
        <dbReference type="Proteomes" id="UP001143747"/>
    </source>
</evidence>
<dbReference type="GO" id="GO:0005829">
    <property type="term" value="C:cytosol"/>
    <property type="evidence" value="ECO:0007669"/>
    <property type="project" value="TreeGrafter"/>
</dbReference>
<dbReference type="InterPro" id="IPR002187">
    <property type="entry name" value="N-reg_PII"/>
</dbReference>
<comment type="caution">
    <text evidence="2">The sequence shown here is derived from an EMBL/GenBank/DDBJ whole genome shotgun (WGS) entry which is preliminary data.</text>
</comment>
<reference evidence="2" key="1">
    <citation type="submission" date="2022-01" db="EMBL/GenBank/DDBJ databases">
        <title>Draft genome of Methanogenium marinum DSM 15558.</title>
        <authorList>
            <person name="Chen S.-C."/>
            <person name="You Y.-T."/>
        </authorList>
    </citation>
    <scope>NUCLEOTIDE SEQUENCE</scope>
    <source>
        <strain evidence="2">DSM 15558</strain>
    </source>
</reference>
<dbReference type="PROSITE" id="PS00638">
    <property type="entry name" value="PII_GLNB_CTER"/>
    <property type="match status" value="1"/>
</dbReference>
<dbReference type="InterPro" id="IPR015867">
    <property type="entry name" value="N-reg_PII/ATP_PRibTrfase_C"/>
</dbReference>
<dbReference type="Gene3D" id="3.30.70.120">
    <property type="match status" value="1"/>
</dbReference>
<name>A0A9Q4KQW0_9EURY</name>
<dbReference type="Proteomes" id="UP001143747">
    <property type="component" value="Unassembled WGS sequence"/>
</dbReference>
<dbReference type="AlphaFoldDB" id="A0A9Q4KQW0"/>
<dbReference type="Pfam" id="PF00543">
    <property type="entry name" value="P-II"/>
    <property type="match status" value="1"/>
</dbReference>
<dbReference type="PROSITE" id="PS51343">
    <property type="entry name" value="PII_GLNB_DOM"/>
    <property type="match status" value="1"/>
</dbReference>
<dbReference type="PANTHER" id="PTHR30115:SF11">
    <property type="entry name" value="NITROGEN REGULATORY PROTEIN P-II HOMOLOG"/>
    <property type="match status" value="1"/>
</dbReference>
<sequence length="107" mass="11800">MKKVEAIVRPEKVEDVKAALDEGGFFAMTVTNVHGRGMQRGISLQFRGRKVNVDLIPKVKIEMVVEDEDVAAIVSIVKRVAVTGEAGDGRIFIIPVEEAIKVREEPE</sequence>
<dbReference type="GO" id="GO:0005524">
    <property type="term" value="F:ATP binding"/>
    <property type="evidence" value="ECO:0007669"/>
    <property type="project" value="TreeGrafter"/>
</dbReference>
<dbReference type="RefSeq" id="WP_274923687.1">
    <property type="nucleotide sequence ID" value="NZ_JAKELO010000001.1"/>
</dbReference>
<organism evidence="2 3">
    <name type="scientific">Methanogenium marinum</name>
    <dbReference type="NCBI Taxonomy" id="348610"/>
    <lineage>
        <taxon>Archaea</taxon>
        <taxon>Methanobacteriati</taxon>
        <taxon>Methanobacteriota</taxon>
        <taxon>Stenosarchaea group</taxon>
        <taxon>Methanomicrobia</taxon>
        <taxon>Methanomicrobiales</taxon>
        <taxon>Methanomicrobiaceae</taxon>
        <taxon>Methanogenium</taxon>
    </lineage>
</organism>
<dbReference type="EMBL" id="JAKELO010000001">
    <property type="protein sequence ID" value="MDE4907022.1"/>
    <property type="molecule type" value="Genomic_DNA"/>
</dbReference>
<accession>A0A9Q4KQW0</accession>
<proteinExistence type="inferred from homology"/>
<dbReference type="SMART" id="SM00938">
    <property type="entry name" value="P-II"/>
    <property type="match status" value="1"/>
</dbReference>
<dbReference type="GO" id="GO:0030234">
    <property type="term" value="F:enzyme regulator activity"/>
    <property type="evidence" value="ECO:0007669"/>
    <property type="project" value="InterPro"/>
</dbReference>
<dbReference type="PANTHER" id="PTHR30115">
    <property type="entry name" value="NITROGEN REGULATORY PROTEIN P-II"/>
    <property type="match status" value="1"/>
</dbReference>
<evidence type="ECO:0000313" key="2">
    <source>
        <dbReference type="EMBL" id="MDE4907022.1"/>
    </source>
</evidence>
<dbReference type="InterPro" id="IPR011322">
    <property type="entry name" value="N-reg_PII-like_a/b"/>
</dbReference>
<evidence type="ECO:0000256" key="1">
    <source>
        <dbReference type="RuleBase" id="RU003936"/>
    </source>
</evidence>
<keyword evidence="3" id="KW-1185">Reference proteome</keyword>
<comment type="similarity">
    <text evidence="1">Belongs to the P(II) protein family.</text>
</comment>
<dbReference type="SUPFAM" id="SSF54913">
    <property type="entry name" value="GlnB-like"/>
    <property type="match status" value="1"/>
</dbReference>
<gene>
    <name evidence="2" type="ORF">L0665_00060</name>
</gene>
<protein>
    <submittedName>
        <fullName evidence="2">P-II family nitrogen regulator</fullName>
    </submittedName>
</protein>
<dbReference type="InterPro" id="IPR017918">
    <property type="entry name" value="N-reg_PII_CS"/>
</dbReference>